<feature type="domain" description="RNA polymerase sigma factor 70 region 4 type 2" evidence="6">
    <location>
        <begin position="127"/>
        <end position="175"/>
    </location>
</feature>
<evidence type="ECO:0000256" key="3">
    <source>
        <dbReference type="ARBA" id="ARBA00023082"/>
    </source>
</evidence>
<dbReference type="InterPro" id="IPR007627">
    <property type="entry name" value="RNA_pol_sigma70_r2"/>
</dbReference>
<dbReference type="AlphaFoldDB" id="A0A521EYF7"/>
<dbReference type="InterPro" id="IPR013324">
    <property type="entry name" value="RNA_pol_sigma_r3/r4-like"/>
</dbReference>
<dbReference type="InterPro" id="IPR013325">
    <property type="entry name" value="RNA_pol_sigma_r2"/>
</dbReference>
<dbReference type="InterPro" id="IPR039425">
    <property type="entry name" value="RNA_pol_sigma-70-like"/>
</dbReference>
<dbReference type="InterPro" id="IPR036388">
    <property type="entry name" value="WH-like_DNA-bd_sf"/>
</dbReference>
<sequence>MKSKKLFLTEENLILALKNQEPIAMRALYDMYSYSLGGVIFRILNHTELSEDVLQEVILKIWTSGNHYNPRRGRLFTWMLNLTRNYTLDILRTKRYRNGRKTVNIDDCHPAIDKQRNVYYNPEAILIKELVNQLKPEFNILLEMVYFKGYTHLETSEELNLPLGTVKTRIRMAIMELRTQFD</sequence>
<dbReference type="GO" id="GO:0016987">
    <property type="term" value="F:sigma factor activity"/>
    <property type="evidence" value="ECO:0007669"/>
    <property type="project" value="UniProtKB-KW"/>
</dbReference>
<dbReference type="NCBIfam" id="TIGR02937">
    <property type="entry name" value="sigma70-ECF"/>
    <property type="match status" value="1"/>
</dbReference>
<dbReference type="OrthoDB" id="9784272at2"/>
<dbReference type="InterPro" id="IPR014284">
    <property type="entry name" value="RNA_pol_sigma-70_dom"/>
</dbReference>
<keyword evidence="3" id="KW-0731">Sigma factor</keyword>
<accession>A0A521EYF7</accession>
<keyword evidence="2" id="KW-0805">Transcription regulation</keyword>
<evidence type="ECO:0000256" key="1">
    <source>
        <dbReference type="ARBA" id="ARBA00010641"/>
    </source>
</evidence>
<dbReference type="Pfam" id="PF08281">
    <property type="entry name" value="Sigma70_r4_2"/>
    <property type="match status" value="1"/>
</dbReference>
<dbReference type="GO" id="GO:0003677">
    <property type="term" value="F:DNA binding"/>
    <property type="evidence" value="ECO:0007669"/>
    <property type="project" value="InterPro"/>
</dbReference>
<evidence type="ECO:0000313" key="7">
    <source>
        <dbReference type="EMBL" id="SMO88893.1"/>
    </source>
</evidence>
<protein>
    <submittedName>
        <fullName evidence="7">RNA polymerase sigma-70 factor, ECF subfamily</fullName>
    </submittedName>
</protein>
<keyword evidence="4" id="KW-0804">Transcription</keyword>
<comment type="similarity">
    <text evidence="1">Belongs to the sigma-70 factor family. ECF subfamily.</text>
</comment>
<keyword evidence="8" id="KW-1185">Reference proteome</keyword>
<dbReference type="GO" id="GO:0006352">
    <property type="term" value="P:DNA-templated transcription initiation"/>
    <property type="evidence" value="ECO:0007669"/>
    <property type="project" value="InterPro"/>
</dbReference>
<dbReference type="Gene3D" id="1.10.1740.10">
    <property type="match status" value="1"/>
</dbReference>
<dbReference type="Proteomes" id="UP000320300">
    <property type="component" value="Unassembled WGS sequence"/>
</dbReference>
<dbReference type="RefSeq" id="WP_142529705.1">
    <property type="nucleotide sequence ID" value="NZ_CBCSJO010000009.1"/>
</dbReference>
<gene>
    <name evidence="7" type="ORF">SAMN06265348_109307</name>
</gene>
<dbReference type="InterPro" id="IPR013249">
    <property type="entry name" value="RNA_pol_sigma70_r4_t2"/>
</dbReference>
<reference evidence="7 8" key="1">
    <citation type="submission" date="2017-05" db="EMBL/GenBank/DDBJ databases">
        <authorList>
            <person name="Varghese N."/>
            <person name="Submissions S."/>
        </authorList>
    </citation>
    <scope>NUCLEOTIDE SEQUENCE [LARGE SCALE GENOMIC DNA]</scope>
    <source>
        <strain evidence="7 8">DSM 19036</strain>
    </source>
</reference>
<proteinExistence type="inferred from homology"/>
<evidence type="ECO:0000256" key="2">
    <source>
        <dbReference type="ARBA" id="ARBA00023015"/>
    </source>
</evidence>
<evidence type="ECO:0000259" key="6">
    <source>
        <dbReference type="Pfam" id="PF08281"/>
    </source>
</evidence>
<evidence type="ECO:0000256" key="4">
    <source>
        <dbReference type="ARBA" id="ARBA00023163"/>
    </source>
</evidence>
<dbReference type="EMBL" id="FXTN01000009">
    <property type="protein sequence ID" value="SMO88893.1"/>
    <property type="molecule type" value="Genomic_DNA"/>
</dbReference>
<evidence type="ECO:0000259" key="5">
    <source>
        <dbReference type="Pfam" id="PF04542"/>
    </source>
</evidence>
<organism evidence="7 8">
    <name type="scientific">Pedobacter westerhofensis</name>
    <dbReference type="NCBI Taxonomy" id="425512"/>
    <lineage>
        <taxon>Bacteria</taxon>
        <taxon>Pseudomonadati</taxon>
        <taxon>Bacteroidota</taxon>
        <taxon>Sphingobacteriia</taxon>
        <taxon>Sphingobacteriales</taxon>
        <taxon>Sphingobacteriaceae</taxon>
        <taxon>Pedobacter</taxon>
    </lineage>
</organism>
<name>A0A521EYF7_9SPHI</name>
<evidence type="ECO:0000313" key="8">
    <source>
        <dbReference type="Proteomes" id="UP000320300"/>
    </source>
</evidence>
<dbReference type="Pfam" id="PF04542">
    <property type="entry name" value="Sigma70_r2"/>
    <property type="match status" value="1"/>
</dbReference>
<dbReference type="PANTHER" id="PTHR43133">
    <property type="entry name" value="RNA POLYMERASE ECF-TYPE SIGMA FACTO"/>
    <property type="match status" value="1"/>
</dbReference>
<dbReference type="Gene3D" id="1.10.10.10">
    <property type="entry name" value="Winged helix-like DNA-binding domain superfamily/Winged helix DNA-binding domain"/>
    <property type="match status" value="1"/>
</dbReference>
<feature type="domain" description="RNA polymerase sigma-70 region 2" evidence="5">
    <location>
        <begin position="28"/>
        <end position="95"/>
    </location>
</feature>
<dbReference type="SUPFAM" id="SSF88659">
    <property type="entry name" value="Sigma3 and sigma4 domains of RNA polymerase sigma factors"/>
    <property type="match status" value="1"/>
</dbReference>
<dbReference type="SUPFAM" id="SSF88946">
    <property type="entry name" value="Sigma2 domain of RNA polymerase sigma factors"/>
    <property type="match status" value="1"/>
</dbReference>
<dbReference type="PANTHER" id="PTHR43133:SF62">
    <property type="entry name" value="RNA POLYMERASE SIGMA FACTOR SIGZ"/>
    <property type="match status" value="1"/>
</dbReference>